<reference evidence="1 2" key="1">
    <citation type="journal article" date="2012" name="Environ. Microbiol.">
        <title>The genome of the ammonia-oxidizing Candidatus Nitrososphaera gargensis: insights into metabolic versatility and environmental adaptations.</title>
        <authorList>
            <person name="Spang A."/>
            <person name="Poehlein A."/>
            <person name="Offre P."/>
            <person name="Zumbragel S."/>
            <person name="Haider S."/>
            <person name="Rychlik N."/>
            <person name="Nowka B."/>
            <person name="Schmeisser C."/>
            <person name="Lebedeva E.V."/>
            <person name="Rattei T."/>
            <person name="Bohm C."/>
            <person name="Schmid M."/>
            <person name="Galushko A."/>
            <person name="Hatzenpichler R."/>
            <person name="Weinmaier T."/>
            <person name="Daniel R."/>
            <person name="Schleper C."/>
            <person name="Spieck E."/>
            <person name="Streit W."/>
            <person name="Wagner M."/>
        </authorList>
    </citation>
    <scope>NUCLEOTIDE SEQUENCE [LARGE SCALE GENOMIC DNA]</scope>
    <source>
        <strain evidence="2">Ga9.2</strain>
    </source>
</reference>
<dbReference type="HOGENOM" id="CLU_3178706_0_0_2"/>
<dbReference type="InParanoid" id="K0IF95"/>
<dbReference type="Proteomes" id="UP000008037">
    <property type="component" value="Chromosome"/>
</dbReference>
<dbReference type="AlphaFoldDB" id="K0IF95"/>
<dbReference type="KEGG" id="nga:Ngar_c31250"/>
<evidence type="ECO:0000313" key="1">
    <source>
        <dbReference type="EMBL" id="AFU60041.1"/>
    </source>
</evidence>
<sequence>MASRAWFIITTQIASLDKKENKLFKIMVLKNDMQPRRASVVVPARP</sequence>
<evidence type="ECO:0000313" key="2">
    <source>
        <dbReference type="Proteomes" id="UP000008037"/>
    </source>
</evidence>
<gene>
    <name evidence="1" type="ordered locus">Ngar_c31250</name>
</gene>
<dbReference type="BioCyc" id="CNIT1237085:G1324-3125-MONOMER"/>
<protein>
    <submittedName>
        <fullName evidence="1">Uncharacterized protein</fullName>
    </submittedName>
</protein>
<proteinExistence type="predicted"/>
<accession>K0IF95</accession>
<keyword evidence="2" id="KW-1185">Reference proteome</keyword>
<organism evidence="1 2">
    <name type="scientific">Nitrososphaera gargensis (strain Ga9.2)</name>
    <dbReference type="NCBI Taxonomy" id="1237085"/>
    <lineage>
        <taxon>Archaea</taxon>
        <taxon>Nitrososphaerota</taxon>
        <taxon>Nitrososphaeria</taxon>
        <taxon>Nitrososphaerales</taxon>
        <taxon>Nitrososphaeraceae</taxon>
        <taxon>Nitrososphaera</taxon>
    </lineage>
</organism>
<dbReference type="EMBL" id="CP002408">
    <property type="protein sequence ID" value="AFU60041.1"/>
    <property type="molecule type" value="Genomic_DNA"/>
</dbReference>
<name>K0IF95_NITGG</name>